<dbReference type="EMBL" id="AAXW01000013">
    <property type="protein sequence ID" value="EAZ91475.1"/>
    <property type="molecule type" value="Genomic_DNA"/>
</dbReference>
<keyword evidence="1" id="KW-0812">Transmembrane</keyword>
<organism evidence="2 3">
    <name type="scientific">Crocosphaera chwakensis CCY0110</name>
    <dbReference type="NCBI Taxonomy" id="391612"/>
    <lineage>
        <taxon>Bacteria</taxon>
        <taxon>Bacillati</taxon>
        <taxon>Cyanobacteriota</taxon>
        <taxon>Cyanophyceae</taxon>
        <taxon>Oscillatoriophycideae</taxon>
        <taxon>Chroococcales</taxon>
        <taxon>Aphanothecaceae</taxon>
        <taxon>Crocosphaera</taxon>
        <taxon>Crocosphaera chwakensis</taxon>
    </lineage>
</organism>
<dbReference type="Proteomes" id="UP000003781">
    <property type="component" value="Unassembled WGS sequence"/>
</dbReference>
<keyword evidence="1" id="KW-1133">Transmembrane helix</keyword>
<evidence type="ECO:0000256" key="1">
    <source>
        <dbReference type="SAM" id="Phobius"/>
    </source>
</evidence>
<sequence length="140" mass="16049">MSQSPPPPNASSSWFNRFLRFARKPKTIIIATTSVTLVFIGYTGLSFFLREYLPPWLEKQLSKVIYRPIEIGELEGFSFTSLQLEDAYIPETTEYSSQLRAETIKVTFNPLTILLQRKLAVNIFPQKVTVKFVNKNQVNG</sequence>
<keyword evidence="3" id="KW-1185">Reference proteome</keyword>
<evidence type="ECO:0000313" key="2">
    <source>
        <dbReference type="EMBL" id="EAZ91475.1"/>
    </source>
</evidence>
<dbReference type="eggNOG" id="COG2911">
    <property type="taxonomic scope" value="Bacteria"/>
</dbReference>
<name>A3IPI5_9CHRO</name>
<dbReference type="AlphaFoldDB" id="A3IPI5"/>
<keyword evidence="1" id="KW-0472">Membrane</keyword>
<feature type="transmembrane region" description="Helical" evidence="1">
    <location>
        <begin position="28"/>
        <end position="49"/>
    </location>
</feature>
<reference evidence="2 3" key="1">
    <citation type="submission" date="2007-03" db="EMBL/GenBank/DDBJ databases">
        <authorList>
            <person name="Stal L."/>
            <person name="Ferriera S."/>
            <person name="Johnson J."/>
            <person name="Kravitz S."/>
            <person name="Beeson K."/>
            <person name="Sutton G."/>
            <person name="Rogers Y.-H."/>
            <person name="Friedman R."/>
            <person name="Frazier M."/>
            <person name="Venter J.C."/>
        </authorList>
    </citation>
    <scope>NUCLEOTIDE SEQUENCE [LARGE SCALE GENOMIC DNA]</scope>
    <source>
        <strain evidence="2 3">CCY0110</strain>
    </source>
</reference>
<proteinExistence type="predicted"/>
<protein>
    <submittedName>
        <fullName evidence="2">Uncharacterized protein</fullName>
    </submittedName>
</protein>
<dbReference type="RefSeq" id="WP_008275303.1">
    <property type="nucleotide sequence ID" value="NZ_AAXW01000013.1"/>
</dbReference>
<comment type="caution">
    <text evidence="2">The sequence shown here is derived from an EMBL/GenBank/DDBJ whole genome shotgun (WGS) entry which is preliminary data.</text>
</comment>
<evidence type="ECO:0000313" key="3">
    <source>
        <dbReference type="Proteomes" id="UP000003781"/>
    </source>
</evidence>
<gene>
    <name evidence="2" type="ORF">CY0110_13181</name>
</gene>
<accession>A3IPI5</accession>